<dbReference type="AlphaFoldDB" id="A0A7J8JGW5"/>
<comment type="caution">
    <text evidence="1">The sequence shown here is derived from an EMBL/GenBank/DDBJ whole genome shotgun (WGS) entry which is preliminary data.</text>
</comment>
<proteinExistence type="predicted"/>
<evidence type="ECO:0000313" key="1">
    <source>
        <dbReference type="EMBL" id="KAF6495771.1"/>
    </source>
</evidence>
<gene>
    <name evidence="1" type="ORF">HJG63_010155</name>
</gene>
<protein>
    <submittedName>
        <fullName evidence="1">Uncharacterized protein</fullName>
    </submittedName>
</protein>
<accession>A0A7J8JGW5</accession>
<sequence>MAGGRTSGLLSAFPHCDSSSLLLSICFLLTSSPSFSSSHKVIKGERNTVSPYLLPKISASAFLPSSSSSRFPFSIKSEVIHHSFEPQNQETPLSVPYRTKHTSYPKRLPQEDLQIRAQWLSYSSFFLFHPKVLFSCHQSHHSRQQSRSSQSLV</sequence>
<dbReference type="EMBL" id="JACASE010000002">
    <property type="protein sequence ID" value="KAF6495771.1"/>
    <property type="molecule type" value="Genomic_DNA"/>
</dbReference>
<organism evidence="1 2">
    <name type="scientific">Rousettus aegyptiacus</name>
    <name type="common">Egyptian fruit bat</name>
    <name type="synonym">Pteropus aegyptiacus</name>
    <dbReference type="NCBI Taxonomy" id="9407"/>
    <lineage>
        <taxon>Eukaryota</taxon>
        <taxon>Metazoa</taxon>
        <taxon>Chordata</taxon>
        <taxon>Craniata</taxon>
        <taxon>Vertebrata</taxon>
        <taxon>Euteleostomi</taxon>
        <taxon>Mammalia</taxon>
        <taxon>Eutheria</taxon>
        <taxon>Laurasiatheria</taxon>
        <taxon>Chiroptera</taxon>
        <taxon>Yinpterochiroptera</taxon>
        <taxon>Pteropodoidea</taxon>
        <taxon>Pteropodidae</taxon>
        <taxon>Rousettinae</taxon>
        <taxon>Rousettus</taxon>
    </lineage>
</organism>
<name>A0A7J8JGW5_ROUAE</name>
<keyword evidence="2" id="KW-1185">Reference proteome</keyword>
<dbReference type="Proteomes" id="UP000593571">
    <property type="component" value="Unassembled WGS sequence"/>
</dbReference>
<evidence type="ECO:0000313" key="2">
    <source>
        <dbReference type="Proteomes" id="UP000593571"/>
    </source>
</evidence>
<reference evidence="1 2" key="1">
    <citation type="journal article" date="2020" name="Nature">
        <title>Six reference-quality genomes reveal evolution of bat adaptations.</title>
        <authorList>
            <person name="Jebb D."/>
            <person name="Huang Z."/>
            <person name="Pippel M."/>
            <person name="Hughes G.M."/>
            <person name="Lavrichenko K."/>
            <person name="Devanna P."/>
            <person name="Winkler S."/>
            <person name="Jermiin L.S."/>
            <person name="Skirmuntt E.C."/>
            <person name="Katzourakis A."/>
            <person name="Burkitt-Gray L."/>
            <person name="Ray D.A."/>
            <person name="Sullivan K.A.M."/>
            <person name="Roscito J.G."/>
            <person name="Kirilenko B.M."/>
            <person name="Davalos L.M."/>
            <person name="Corthals A.P."/>
            <person name="Power M.L."/>
            <person name="Jones G."/>
            <person name="Ransome R.D."/>
            <person name="Dechmann D.K.N."/>
            <person name="Locatelli A.G."/>
            <person name="Puechmaille S.J."/>
            <person name="Fedrigo O."/>
            <person name="Jarvis E.D."/>
            <person name="Hiller M."/>
            <person name="Vernes S.C."/>
            <person name="Myers E.W."/>
            <person name="Teeling E.C."/>
        </authorList>
    </citation>
    <scope>NUCLEOTIDE SEQUENCE [LARGE SCALE GENOMIC DNA]</scope>
    <source>
        <strain evidence="1">MRouAeg1</strain>
        <tissue evidence="1">Muscle</tissue>
    </source>
</reference>